<feature type="transmembrane region" description="Helical" evidence="1">
    <location>
        <begin position="12"/>
        <end position="31"/>
    </location>
</feature>
<dbReference type="AlphaFoldDB" id="A0AAD9PZR8"/>
<accession>A0AAD9PZR8</accession>
<dbReference type="EMBL" id="JARQWQ010000095">
    <property type="protein sequence ID" value="KAK2551680.1"/>
    <property type="molecule type" value="Genomic_DNA"/>
</dbReference>
<sequence length="102" mass="11861">MNHIQHYYDCLLPLSLFLMPIFMHSIQIYLLSRWWSSPQHRFFAASNKVFHGTEHDRKLAILSEAQVASKPKEWSGYFHLTALATVLGRSVFSSYPNCQTCI</sequence>
<reference evidence="2" key="1">
    <citation type="journal article" date="2023" name="G3 (Bethesda)">
        <title>Whole genome assembly and annotation of the endangered Caribbean coral Acropora cervicornis.</title>
        <authorList>
            <person name="Selwyn J.D."/>
            <person name="Vollmer S.V."/>
        </authorList>
    </citation>
    <scope>NUCLEOTIDE SEQUENCE</scope>
    <source>
        <strain evidence="2">K2</strain>
    </source>
</reference>
<dbReference type="Proteomes" id="UP001249851">
    <property type="component" value="Unassembled WGS sequence"/>
</dbReference>
<keyword evidence="1" id="KW-0472">Membrane</keyword>
<keyword evidence="1" id="KW-1133">Transmembrane helix</keyword>
<gene>
    <name evidence="2" type="ORF">P5673_027473</name>
</gene>
<protein>
    <submittedName>
        <fullName evidence="2">Uncharacterized protein</fullName>
    </submittedName>
</protein>
<reference evidence="2" key="2">
    <citation type="journal article" date="2023" name="Science">
        <title>Genomic signatures of disease resistance in endangered staghorn corals.</title>
        <authorList>
            <person name="Vollmer S.V."/>
            <person name="Selwyn J.D."/>
            <person name="Despard B.A."/>
            <person name="Roesel C.L."/>
        </authorList>
    </citation>
    <scope>NUCLEOTIDE SEQUENCE</scope>
    <source>
        <strain evidence="2">K2</strain>
    </source>
</reference>
<evidence type="ECO:0000313" key="3">
    <source>
        <dbReference type="Proteomes" id="UP001249851"/>
    </source>
</evidence>
<evidence type="ECO:0000256" key="1">
    <source>
        <dbReference type="SAM" id="Phobius"/>
    </source>
</evidence>
<name>A0AAD9PZR8_ACRCE</name>
<proteinExistence type="predicted"/>
<evidence type="ECO:0000313" key="2">
    <source>
        <dbReference type="EMBL" id="KAK2551680.1"/>
    </source>
</evidence>
<keyword evidence="1" id="KW-0812">Transmembrane</keyword>
<comment type="caution">
    <text evidence="2">The sequence shown here is derived from an EMBL/GenBank/DDBJ whole genome shotgun (WGS) entry which is preliminary data.</text>
</comment>
<organism evidence="2 3">
    <name type="scientific">Acropora cervicornis</name>
    <name type="common">Staghorn coral</name>
    <dbReference type="NCBI Taxonomy" id="6130"/>
    <lineage>
        <taxon>Eukaryota</taxon>
        <taxon>Metazoa</taxon>
        <taxon>Cnidaria</taxon>
        <taxon>Anthozoa</taxon>
        <taxon>Hexacorallia</taxon>
        <taxon>Scleractinia</taxon>
        <taxon>Astrocoeniina</taxon>
        <taxon>Acroporidae</taxon>
        <taxon>Acropora</taxon>
    </lineage>
</organism>
<keyword evidence="3" id="KW-1185">Reference proteome</keyword>